<comment type="caution">
    <text evidence="1">The sequence shown here is derived from an EMBL/GenBank/DDBJ whole genome shotgun (WGS) entry which is preliminary data.</text>
</comment>
<evidence type="ECO:0000313" key="1">
    <source>
        <dbReference type="EMBL" id="MCY1719835.1"/>
    </source>
</evidence>
<reference evidence="1" key="1">
    <citation type="submission" date="2022-11" db="EMBL/GenBank/DDBJ databases">
        <title>Marilongibacter aestuarii gen. nov., sp. nov., isolated from tidal flat sediment.</title>
        <authorList>
            <person name="Jiayan W."/>
        </authorList>
    </citation>
    <scope>NUCLEOTIDE SEQUENCE</scope>
    <source>
        <strain evidence="1">Z1-6</strain>
    </source>
</reference>
<evidence type="ECO:0008006" key="3">
    <source>
        <dbReference type="Google" id="ProtNLM"/>
    </source>
</evidence>
<sequence>MKNIIRLTFLVLTLGLFSCNNENTEVPIISGEISEKSAELAETEVQMEATTAEAEYEVEFFANAEVILTQWWRIGQKFGWRNSHKARYPKQCPDVTVEEGEDNGYPKTITLNYGDSTVLNNGQVLSGLIVIDISAHRSSQDYIRTVTYTDFCRDSVCLTGTSSVEVDRVDEMFRKFTSSLTFTLPDGTVVTRDSERIWQWIAGMETEEDQTDDVVTISGNEVGEMNGETWQKRIATPLKRAGGCKYIVEGIVEITLDGVLISSIDYGNGDCNNVATVTDAEGVVSEIDLTKNKMKCNKESYKNQNGSSGYQGGNGNG</sequence>
<accession>A0A9X3J6N8</accession>
<protein>
    <recommendedName>
        <fullName evidence="3">Lipoprotein</fullName>
    </recommendedName>
</protein>
<organism evidence="1 2">
    <name type="scientific">Draconibacterium aestuarii</name>
    <dbReference type="NCBI Taxonomy" id="2998507"/>
    <lineage>
        <taxon>Bacteria</taxon>
        <taxon>Pseudomonadati</taxon>
        <taxon>Bacteroidota</taxon>
        <taxon>Bacteroidia</taxon>
        <taxon>Marinilabiliales</taxon>
        <taxon>Prolixibacteraceae</taxon>
        <taxon>Draconibacterium</taxon>
    </lineage>
</organism>
<keyword evidence="2" id="KW-1185">Reference proteome</keyword>
<gene>
    <name evidence="1" type="ORF">OU798_05745</name>
</gene>
<name>A0A9X3J6N8_9BACT</name>
<dbReference type="RefSeq" id="WP_343332169.1">
    <property type="nucleotide sequence ID" value="NZ_JAPOHD010000010.1"/>
</dbReference>
<dbReference type="PROSITE" id="PS51257">
    <property type="entry name" value="PROKAR_LIPOPROTEIN"/>
    <property type="match status" value="1"/>
</dbReference>
<proteinExistence type="predicted"/>
<dbReference type="Proteomes" id="UP001145087">
    <property type="component" value="Unassembled WGS sequence"/>
</dbReference>
<evidence type="ECO:0000313" key="2">
    <source>
        <dbReference type="Proteomes" id="UP001145087"/>
    </source>
</evidence>
<dbReference type="EMBL" id="JAPOHD010000010">
    <property type="protein sequence ID" value="MCY1719835.1"/>
    <property type="molecule type" value="Genomic_DNA"/>
</dbReference>
<dbReference type="AlphaFoldDB" id="A0A9X3J6N8"/>